<keyword evidence="3" id="KW-0804">Transcription</keyword>
<dbReference type="InterPro" id="IPR036271">
    <property type="entry name" value="Tet_transcr_reg_TetR-rel_C_sf"/>
</dbReference>
<dbReference type="InterPro" id="IPR001647">
    <property type="entry name" value="HTH_TetR"/>
</dbReference>
<dbReference type="SUPFAM" id="SSF46689">
    <property type="entry name" value="Homeodomain-like"/>
    <property type="match status" value="1"/>
</dbReference>
<gene>
    <name evidence="6" type="ORF">CEP64_10880</name>
</gene>
<dbReference type="PROSITE" id="PS50977">
    <property type="entry name" value="HTH_TETR_2"/>
    <property type="match status" value="1"/>
</dbReference>
<keyword evidence="1" id="KW-0805">Transcription regulation</keyword>
<name>A0AAI8DHA1_MAMSC</name>
<dbReference type="PANTHER" id="PTHR47506">
    <property type="entry name" value="TRANSCRIPTIONAL REGULATORY PROTEIN"/>
    <property type="match status" value="1"/>
</dbReference>
<dbReference type="AlphaFoldDB" id="A0AAI8DHA1"/>
<evidence type="ECO:0000256" key="1">
    <source>
        <dbReference type="ARBA" id="ARBA00023015"/>
    </source>
</evidence>
<dbReference type="RefSeq" id="WP_078355060.1">
    <property type="nucleotide sequence ID" value="NZ_CP022046.2"/>
</dbReference>
<keyword evidence="2 4" id="KW-0238">DNA-binding</keyword>
<feature type="domain" description="HTH tetR-type" evidence="5">
    <location>
        <begin position="9"/>
        <end position="69"/>
    </location>
</feature>
<organism evidence="6 7">
    <name type="scientific">Mammaliicoccus sciuri</name>
    <name type="common">Staphylococcus sciuri</name>
    <dbReference type="NCBI Taxonomy" id="1296"/>
    <lineage>
        <taxon>Bacteria</taxon>
        <taxon>Bacillati</taxon>
        <taxon>Bacillota</taxon>
        <taxon>Bacilli</taxon>
        <taxon>Bacillales</taxon>
        <taxon>Staphylococcaceae</taxon>
        <taxon>Mammaliicoccus</taxon>
    </lineage>
</organism>
<dbReference type="SUPFAM" id="SSF48498">
    <property type="entry name" value="Tetracyclin repressor-like, C-terminal domain"/>
    <property type="match status" value="1"/>
</dbReference>
<evidence type="ECO:0000313" key="6">
    <source>
        <dbReference type="EMBL" id="ASE35082.1"/>
    </source>
</evidence>
<proteinExistence type="predicted"/>
<evidence type="ECO:0000256" key="3">
    <source>
        <dbReference type="ARBA" id="ARBA00023163"/>
    </source>
</evidence>
<dbReference type="PANTHER" id="PTHR47506:SF8">
    <property type="entry name" value="REPRESSOR OF PUTATIVE XENOBIOTIC REDUCTASE TETR FAMILY-RELATED"/>
    <property type="match status" value="1"/>
</dbReference>
<dbReference type="GO" id="GO:0003677">
    <property type="term" value="F:DNA binding"/>
    <property type="evidence" value="ECO:0007669"/>
    <property type="project" value="UniProtKB-UniRule"/>
</dbReference>
<sequence>MNTIGRPQKYDESYVLEQAMDLFWEKGYESCSTSDLCEKTGLGRGSLYNTYGSKHNLYELSLKRYHSYWINEQERLLNRYSTTLQNLEGFLEWAVEEDFDENSKGCMLINASMERGNYDETVKKYSRKHAELLERLINKIIIEGVNNQEINSKLSVEEISRNYLCSFYGLRALNASIRDLNTAKNTVKSIMANFK</sequence>
<dbReference type="Gene3D" id="1.10.357.10">
    <property type="entry name" value="Tetracycline Repressor, domain 2"/>
    <property type="match status" value="1"/>
</dbReference>
<dbReference type="EMBL" id="CP022046">
    <property type="protein sequence ID" value="ASE35082.1"/>
    <property type="molecule type" value="Genomic_DNA"/>
</dbReference>
<feature type="DNA-binding region" description="H-T-H motif" evidence="4">
    <location>
        <begin position="32"/>
        <end position="51"/>
    </location>
</feature>
<evidence type="ECO:0000256" key="4">
    <source>
        <dbReference type="PROSITE-ProRule" id="PRU00335"/>
    </source>
</evidence>
<dbReference type="Proteomes" id="UP000197058">
    <property type="component" value="Chromosome"/>
</dbReference>
<dbReference type="PRINTS" id="PR00455">
    <property type="entry name" value="HTHTETR"/>
</dbReference>
<accession>A0AAI8DHA1</accession>
<dbReference type="KEGG" id="sscu:CEP64_10880"/>
<dbReference type="Pfam" id="PF00440">
    <property type="entry name" value="TetR_N"/>
    <property type="match status" value="1"/>
</dbReference>
<evidence type="ECO:0000313" key="7">
    <source>
        <dbReference type="Proteomes" id="UP000197058"/>
    </source>
</evidence>
<dbReference type="Gene3D" id="1.10.10.60">
    <property type="entry name" value="Homeodomain-like"/>
    <property type="match status" value="1"/>
</dbReference>
<dbReference type="InterPro" id="IPR009057">
    <property type="entry name" value="Homeodomain-like_sf"/>
</dbReference>
<evidence type="ECO:0000256" key="2">
    <source>
        <dbReference type="ARBA" id="ARBA00023125"/>
    </source>
</evidence>
<reference evidence="7" key="1">
    <citation type="submission" date="2017-06" db="EMBL/GenBank/DDBJ databases">
        <title>FDA dAtabase for Regulatory Grade micrObial Sequences (FDA-ARGOS): Supporting development and validation of Infectious Disease Dx tests.</title>
        <authorList>
            <person name="Goldberg B."/>
            <person name="Campos J."/>
            <person name="Tallon L."/>
            <person name="Sadzewicz L."/>
            <person name="Sengamalay N."/>
            <person name="Ott S."/>
            <person name="Godinez A."/>
            <person name="Nagaraj S."/>
            <person name="Vavikolanu K."/>
            <person name="Nadendla S."/>
            <person name="George J."/>
            <person name="Geyer C."/>
            <person name="Sichtig H."/>
        </authorList>
    </citation>
    <scope>NUCLEOTIDE SEQUENCE [LARGE SCALE GENOMIC DNA]</scope>
    <source>
        <strain evidence="7">FDAARGOS_285</strain>
    </source>
</reference>
<evidence type="ECO:0000259" key="5">
    <source>
        <dbReference type="PROSITE" id="PS50977"/>
    </source>
</evidence>
<protein>
    <submittedName>
        <fullName evidence="6">TetR/AcrR family transcriptional regulator</fullName>
    </submittedName>
</protein>